<dbReference type="InterPro" id="IPR024033">
    <property type="entry name" value="OXTCase_su_AllG_h-dom"/>
</dbReference>
<reference evidence="1" key="2">
    <citation type="submission" date="2021-04" db="EMBL/GenBank/DDBJ databases">
        <title>Isolation and genomic analysis of the ibuprofen-degrading bacterium Sphingomonas strain MPO218.</title>
        <authorList>
            <person name="Aulestia M."/>
            <person name="Flores A."/>
            <person name="Mangas E.L."/>
            <person name="Perez-Pulido A.J."/>
            <person name="Santero E."/>
            <person name="Camacho E.M."/>
        </authorList>
    </citation>
    <scope>NUCLEOTIDE SEQUENCE</scope>
    <source>
        <strain evidence="1">MPO218</strain>
    </source>
</reference>
<dbReference type="Gene3D" id="3.90.1700.10">
    <property type="entry name" value="v583 domain like"/>
    <property type="match status" value="1"/>
</dbReference>
<gene>
    <name evidence="1" type="ORF">HRJ34_24990</name>
</gene>
<reference evidence="1" key="1">
    <citation type="submission" date="2020-07" db="EMBL/GenBank/DDBJ databases">
        <authorList>
            <person name="Camacho E."/>
        </authorList>
    </citation>
    <scope>NUCLEOTIDE SEQUENCE</scope>
    <source>
        <strain evidence="1">MPO218</strain>
    </source>
</reference>
<name>A0A975D3D5_9SPHN</name>
<dbReference type="Pfam" id="PF06545">
    <property type="entry name" value="AllG"/>
    <property type="match status" value="1"/>
</dbReference>
<dbReference type="AlphaFoldDB" id="A0A975D3D5"/>
<dbReference type="Proteomes" id="UP000664914">
    <property type="component" value="Chromosome"/>
</dbReference>
<accession>A0A975D3D5</accession>
<proteinExistence type="predicted"/>
<sequence length="418" mass="44733">MGSMTRRSLRDDANQEAYRRLAGARPVLRDIRPAIEVVPRMTRDLVLTSGPLLRWSDYEGGQRRALIGGALFEGLAADAAEAEAKLASGAIRIGACQDHDCIGSVAGIYTASMPVFVIENEAFGNRAFSNMYEGQARKRLNYGSYDDEVKERLDYINAAVAPVLGEAVRASGGIELAPIIKRALHMGDELHSRNTAASLLFAVALFPALLDLPPALRNEVKRVTALLVEDNYFFLRLSMGAAKASAAAIAGIPHASVLSTMGLNCRSFGVQVAGLDGWIEGPLPDPEAKLFEGHGKDEIAWLGGESIVTETVGLGGLAQAAAFPLFSYQGGEPLDMIARTEQMYAITIGEHPDYRIPVLKYRGTPTAIDIFRVVESGITPFLDIGIAGKGGMQIGAGVVQAPLPCFEAAVARYNDHYG</sequence>
<dbReference type="EMBL" id="CP059319">
    <property type="protein sequence ID" value="QTH21536.1"/>
    <property type="molecule type" value="Genomic_DNA"/>
</dbReference>
<organism evidence="1 2">
    <name type="scientific">Rhizorhabdus wittichii</name>
    <dbReference type="NCBI Taxonomy" id="160791"/>
    <lineage>
        <taxon>Bacteria</taxon>
        <taxon>Pseudomonadati</taxon>
        <taxon>Pseudomonadota</taxon>
        <taxon>Alphaproteobacteria</taxon>
        <taxon>Sphingomonadales</taxon>
        <taxon>Sphingomonadaceae</taxon>
        <taxon>Rhizorhabdus</taxon>
    </lineage>
</organism>
<evidence type="ECO:0000313" key="1">
    <source>
        <dbReference type="EMBL" id="QTH21536.1"/>
    </source>
</evidence>
<protein>
    <submittedName>
        <fullName evidence="1">DUF1116 domain-containing protein</fullName>
    </submittedName>
</protein>
<dbReference type="Gene3D" id="3.90.1710.10">
    <property type="entry name" value="Enterococcus faecalis V583 domain"/>
    <property type="match status" value="1"/>
</dbReference>
<dbReference type="InterPro" id="IPR009499">
    <property type="entry name" value="AllG-like"/>
</dbReference>
<dbReference type="Gene3D" id="1.10.10.660">
    <property type="entry name" value="conserved protein of unknown function from Enterococcus faecalis V583"/>
    <property type="match status" value="1"/>
</dbReference>
<evidence type="ECO:0000313" key="2">
    <source>
        <dbReference type="Proteomes" id="UP000664914"/>
    </source>
</evidence>